<dbReference type="Proteomes" id="UP000245462">
    <property type="component" value="Unassembled WGS sequence"/>
</dbReference>
<dbReference type="EMBL" id="QEKY01000003">
    <property type="protein sequence ID" value="PVZ13468.1"/>
    <property type="molecule type" value="Genomic_DNA"/>
</dbReference>
<dbReference type="InterPro" id="IPR005913">
    <property type="entry name" value="dTDP_dehydrorham_reduct"/>
</dbReference>
<dbReference type="GO" id="GO:0005829">
    <property type="term" value="C:cytosol"/>
    <property type="evidence" value="ECO:0007669"/>
    <property type="project" value="TreeGrafter"/>
</dbReference>
<dbReference type="RefSeq" id="WP_116678761.1">
    <property type="nucleotide sequence ID" value="NZ_QEKY01000003.1"/>
</dbReference>
<evidence type="ECO:0000313" key="8">
    <source>
        <dbReference type="EMBL" id="PVZ13468.1"/>
    </source>
</evidence>
<dbReference type="GO" id="GO:0008831">
    <property type="term" value="F:dTDP-4-dehydrorhamnose reductase activity"/>
    <property type="evidence" value="ECO:0007669"/>
    <property type="project" value="UniProtKB-EC"/>
</dbReference>
<proteinExistence type="inferred from homology"/>
<evidence type="ECO:0000256" key="5">
    <source>
        <dbReference type="ARBA" id="ARBA00048200"/>
    </source>
</evidence>
<name>A0A2U1FMQ6_9PORP</name>
<dbReference type="NCBIfam" id="TIGR01214">
    <property type="entry name" value="rmlD"/>
    <property type="match status" value="1"/>
</dbReference>
<dbReference type="CDD" id="cd05254">
    <property type="entry name" value="dTDP_HR_like_SDR_e"/>
    <property type="match status" value="1"/>
</dbReference>
<comment type="function">
    <text evidence="6">Catalyzes the reduction of dTDP-6-deoxy-L-lyxo-4-hexulose to yield dTDP-L-rhamnose.</text>
</comment>
<dbReference type="UniPathway" id="UPA00124"/>
<comment type="similarity">
    <text evidence="2 6">Belongs to the dTDP-4-dehydrorhamnose reductase family.</text>
</comment>
<dbReference type="PANTHER" id="PTHR10491">
    <property type="entry name" value="DTDP-4-DEHYDRORHAMNOSE REDUCTASE"/>
    <property type="match status" value="1"/>
</dbReference>
<protein>
    <recommendedName>
        <fullName evidence="4 6">dTDP-4-dehydrorhamnose reductase</fullName>
        <ecNumber evidence="3 6">1.1.1.133</ecNumber>
    </recommendedName>
</protein>
<organism evidence="8 9">
    <name type="scientific">Porphyromonas loveana</name>
    <dbReference type="NCBI Taxonomy" id="1884669"/>
    <lineage>
        <taxon>Bacteria</taxon>
        <taxon>Pseudomonadati</taxon>
        <taxon>Bacteroidota</taxon>
        <taxon>Bacteroidia</taxon>
        <taxon>Bacteroidales</taxon>
        <taxon>Porphyromonadaceae</taxon>
        <taxon>Porphyromonas</taxon>
    </lineage>
</organism>
<dbReference type="GeneID" id="94550223"/>
<dbReference type="AlphaFoldDB" id="A0A2U1FMQ6"/>
<dbReference type="InterPro" id="IPR036291">
    <property type="entry name" value="NAD(P)-bd_dom_sf"/>
</dbReference>
<dbReference type="OrthoDB" id="9803892at2"/>
<evidence type="ECO:0000256" key="2">
    <source>
        <dbReference type="ARBA" id="ARBA00010944"/>
    </source>
</evidence>
<evidence type="ECO:0000256" key="3">
    <source>
        <dbReference type="ARBA" id="ARBA00012929"/>
    </source>
</evidence>
<evidence type="ECO:0000256" key="6">
    <source>
        <dbReference type="RuleBase" id="RU364082"/>
    </source>
</evidence>
<keyword evidence="6" id="KW-0521">NADP</keyword>
<dbReference type="InterPro" id="IPR029903">
    <property type="entry name" value="RmlD-like-bd"/>
</dbReference>
<evidence type="ECO:0000256" key="1">
    <source>
        <dbReference type="ARBA" id="ARBA00004781"/>
    </source>
</evidence>
<sequence length="286" mass="31411">MNQVLVTGANGQLGSEIRLLAGADGRFIFTDLPELDITNREEVLRFVKEHRVGTIINCAAYTAVDKAEDDEAAAALVNHRAVSYLAEAAVIHDALLIHVSTDYVFDGTAHIPYKEEVPTAPLGAYGRTKLGGEQAVLASGCRHIILRTSWLYSSFGNNFVKTMLRLTAERDALNVVFDQIGTPTYAADLASFIHRVAVAQLPIHTGLYHYSNEGVCSWFDFAVAITRMSGHTACKIAPCHSDEFPARVKRPHYSVLDKTLVKSTFDIDIPHWQSSLAVCLNLLKQA</sequence>
<comment type="pathway">
    <text evidence="1 6">Carbohydrate biosynthesis; dTDP-L-rhamnose biosynthesis.</text>
</comment>
<comment type="caution">
    <text evidence="8">The sequence shown here is derived from an EMBL/GenBank/DDBJ whole genome shotgun (WGS) entry which is preliminary data.</text>
</comment>
<comment type="catalytic activity">
    <reaction evidence="5">
        <text>dTDP-beta-L-rhamnose + NADP(+) = dTDP-4-dehydro-beta-L-rhamnose + NADPH + H(+)</text>
        <dbReference type="Rhea" id="RHEA:21796"/>
        <dbReference type="ChEBI" id="CHEBI:15378"/>
        <dbReference type="ChEBI" id="CHEBI:57510"/>
        <dbReference type="ChEBI" id="CHEBI:57783"/>
        <dbReference type="ChEBI" id="CHEBI:58349"/>
        <dbReference type="ChEBI" id="CHEBI:62830"/>
        <dbReference type="EC" id="1.1.1.133"/>
    </reaction>
</comment>
<evidence type="ECO:0000313" key="9">
    <source>
        <dbReference type="Proteomes" id="UP000245462"/>
    </source>
</evidence>
<accession>A0A2U1FMQ6</accession>
<evidence type="ECO:0000259" key="7">
    <source>
        <dbReference type="Pfam" id="PF04321"/>
    </source>
</evidence>
<reference evidence="8 9" key="1">
    <citation type="submission" date="2018-04" db="EMBL/GenBank/DDBJ databases">
        <title>Genomic Encyclopedia of Type Strains, Phase IV (KMG-IV): sequencing the most valuable type-strain genomes for metagenomic binning, comparative biology and taxonomic classification.</title>
        <authorList>
            <person name="Goeker M."/>
        </authorList>
    </citation>
    <scope>NUCLEOTIDE SEQUENCE [LARGE SCALE GENOMIC DNA]</scope>
    <source>
        <strain evidence="8 9">DSM 28520</strain>
    </source>
</reference>
<dbReference type="Gene3D" id="3.90.25.10">
    <property type="entry name" value="UDP-galactose 4-epimerase, domain 1"/>
    <property type="match status" value="1"/>
</dbReference>
<dbReference type="Pfam" id="PF04321">
    <property type="entry name" value="RmlD_sub_bind"/>
    <property type="match status" value="1"/>
</dbReference>
<feature type="domain" description="RmlD-like substrate binding" evidence="7">
    <location>
        <begin position="3"/>
        <end position="282"/>
    </location>
</feature>
<dbReference type="Gene3D" id="3.40.50.720">
    <property type="entry name" value="NAD(P)-binding Rossmann-like Domain"/>
    <property type="match status" value="1"/>
</dbReference>
<keyword evidence="9" id="KW-1185">Reference proteome</keyword>
<dbReference type="PANTHER" id="PTHR10491:SF4">
    <property type="entry name" value="METHIONINE ADENOSYLTRANSFERASE 2 SUBUNIT BETA"/>
    <property type="match status" value="1"/>
</dbReference>
<dbReference type="SUPFAM" id="SSF51735">
    <property type="entry name" value="NAD(P)-binding Rossmann-fold domains"/>
    <property type="match status" value="1"/>
</dbReference>
<keyword evidence="6" id="KW-0560">Oxidoreductase</keyword>
<gene>
    <name evidence="8" type="ORF">C7382_103165</name>
</gene>
<dbReference type="GO" id="GO:0019305">
    <property type="term" value="P:dTDP-rhamnose biosynthetic process"/>
    <property type="evidence" value="ECO:0007669"/>
    <property type="project" value="UniProtKB-UniPathway"/>
</dbReference>
<evidence type="ECO:0000256" key="4">
    <source>
        <dbReference type="ARBA" id="ARBA00017099"/>
    </source>
</evidence>
<dbReference type="EC" id="1.1.1.133" evidence="3 6"/>